<dbReference type="Gene3D" id="3.30.70.660">
    <property type="entry name" value="Pseudouridine synthase I, catalytic domain, C-terminal subdomain"/>
    <property type="match status" value="1"/>
</dbReference>
<evidence type="ECO:0000256" key="1">
    <source>
        <dbReference type="ARBA" id="ARBA00009375"/>
    </source>
</evidence>
<dbReference type="Proteomes" id="UP000093514">
    <property type="component" value="Unassembled WGS sequence"/>
</dbReference>
<dbReference type="SUPFAM" id="SSF55120">
    <property type="entry name" value="Pseudouridine synthase"/>
    <property type="match status" value="1"/>
</dbReference>
<evidence type="ECO:0000313" key="9">
    <source>
        <dbReference type="EMBL" id="OCL27808.1"/>
    </source>
</evidence>
<sequence length="244" mass="27604">MRNLKCTVSYDGSNYHGFQRQANALAVQEVIERAIESLVKKEIKIIGASRTDSGVHAKGQVFNFKVESSIPTVKFPIALNTRLPDDVVILDACEVADDFHARYHTSDKIYEYQIYNAEFPSPFYRNYAYHIYNQLDLDLMKEGAEYLVGEHDFSSFRSSGCNAKNPIRRIFNIDIDREDNLIKLSIHGNGFLYNMVRIIVGTLVKVALGRIKPEAVQEILLAKDRSKAGPTAPAQGLILKKINY</sequence>
<dbReference type="NCBIfam" id="TIGR00071">
    <property type="entry name" value="hisT_truA"/>
    <property type="match status" value="1"/>
</dbReference>
<dbReference type="InterPro" id="IPR001406">
    <property type="entry name" value="PsdUridine_synth_TruA"/>
</dbReference>
<keyword evidence="2 4" id="KW-0819">tRNA processing</keyword>
<dbReference type="PANTHER" id="PTHR11142:SF0">
    <property type="entry name" value="TRNA PSEUDOURIDINE SYNTHASE-LIKE 1"/>
    <property type="match status" value="1"/>
</dbReference>
<gene>
    <name evidence="4" type="primary">truA</name>
    <name evidence="9" type="ORF">U472_04455</name>
</gene>
<evidence type="ECO:0000256" key="5">
    <source>
        <dbReference type="PIRSR" id="PIRSR001430-1"/>
    </source>
</evidence>
<dbReference type="FunFam" id="3.30.70.580:FF:000001">
    <property type="entry name" value="tRNA pseudouridine synthase A"/>
    <property type="match status" value="1"/>
</dbReference>
<dbReference type="CDD" id="cd02570">
    <property type="entry name" value="PseudoU_synth_EcTruA"/>
    <property type="match status" value="1"/>
</dbReference>
<accession>A0A1C0ABT4</accession>
<dbReference type="GO" id="GO:0003723">
    <property type="term" value="F:RNA binding"/>
    <property type="evidence" value="ECO:0007669"/>
    <property type="project" value="InterPro"/>
</dbReference>
<dbReference type="Gene3D" id="3.30.70.580">
    <property type="entry name" value="Pseudouridine synthase I, catalytic domain, N-terminal subdomain"/>
    <property type="match status" value="1"/>
</dbReference>
<evidence type="ECO:0000256" key="7">
    <source>
        <dbReference type="RuleBase" id="RU003792"/>
    </source>
</evidence>
<name>A0A1C0ABT4_9FIRM</name>
<comment type="caution">
    <text evidence="4">Lacks conserved residue(s) required for the propagation of feature annotation.</text>
</comment>
<dbReference type="InterPro" id="IPR020097">
    <property type="entry name" value="PsdUridine_synth_TruA_a/b_dom"/>
</dbReference>
<comment type="subunit">
    <text evidence="4">Homodimer.</text>
</comment>
<dbReference type="EMBL" id="LWDV01000007">
    <property type="protein sequence ID" value="OCL27808.1"/>
    <property type="molecule type" value="Genomic_DNA"/>
</dbReference>
<evidence type="ECO:0000256" key="4">
    <source>
        <dbReference type="HAMAP-Rule" id="MF_00171"/>
    </source>
</evidence>
<evidence type="ECO:0000313" key="10">
    <source>
        <dbReference type="Proteomes" id="UP000093514"/>
    </source>
</evidence>
<comment type="catalytic activity">
    <reaction evidence="4 7">
        <text>uridine(38/39/40) in tRNA = pseudouridine(38/39/40) in tRNA</text>
        <dbReference type="Rhea" id="RHEA:22376"/>
        <dbReference type="Rhea" id="RHEA-COMP:10085"/>
        <dbReference type="Rhea" id="RHEA-COMP:10087"/>
        <dbReference type="ChEBI" id="CHEBI:65314"/>
        <dbReference type="ChEBI" id="CHEBI:65315"/>
        <dbReference type="EC" id="5.4.99.12"/>
    </reaction>
</comment>
<keyword evidence="3 4" id="KW-0413">Isomerase</keyword>
<dbReference type="Pfam" id="PF01416">
    <property type="entry name" value="PseudoU_synth_1"/>
    <property type="match status" value="2"/>
</dbReference>
<dbReference type="InterPro" id="IPR020094">
    <property type="entry name" value="TruA/RsuA/RluB/E/F_N"/>
</dbReference>
<protein>
    <recommendedName>
        <fullName evidence="4">tRNA pseudouridine synthase A</fullName>
        <ecNumber evidence="4">5.4.99.12</ecNumber>
    </recommendedName>
    <alternativeName>
        <fullName evidence="4">tRNA pseudouridine(38-40) synthase</fullName>
    </alternativeName>
    <alternativeName>
        <fullName evidence="4">tRNA pseudouridylate synthase I</fullName>
    </alternativeName>
    <alternativeName>
        <fullName evidence="4">tRNA-uridine isomerase I</fullName>
    </alternativeName>
</protein>
<feature type="domain" description="Pseudouridine synthase I TruA alpha/beta" evidence="8">
    <location>
        <begin position="144"/>
        <end position="244"/>
    </location>
</feature>
<dbReference type="OrthoDB" id="9811823at2"/>
<proteinExistence type="inferred from homology"/>
<evidence type="ECO:0000256" key="6">
    <source>
        <dbReference type="PIRSR" id="PIRSR001430-2"/>
    </source>
</evidence>
<evidence type="ECO:0000256" key="2">
    <source>
        <dbReference type="ARBA" id="ARBA00022694"/>
    </source>
</evidence>
<dbReference type="InterPro" id="IPR020095">
    <property type="entry name" value="PsdUridine_synth_TruA_C"/>
</dbReference>
<dbReference type="PANTHER" id="PTHR11142">
    <property type="entry name" value="PSEUDOURIDYLATE SYNTHASE"/>
    <property type="match status" value="1"/>
</dbReference>
<dbReference type="GO" id="GO:0031119">
    <property type="term" value="P:tRNA pseudouridine synthesis"/>
    <property type="evidence" value="ECO:0007669"/>
    <property type="project" value="UniProtKB-UniRule"/>
</dbReference>
<comment type="caution">
    <text evidence="9">The sequence shown here is derived from an EMBL/GenBank/DDBJ whole genome shotgun (WGS) entry which is preliminary data.</text>
</comment>
<dbReference type="PIRSF" id="PIRSF001430">
    <property type="entry name" value="tRNA_psdUrid_synth"/>
    <property type="match status" value="1"/>
</dbReference>
<evidence type="ECO:0000256" key="3">
    <source>
        <dbReference type="ARBA" id="ARBA00023235"/>
    </source>
</evidence>
<evidence type="ECO:0000259" key="8">
    <source>
        <dbReference type="Pfam" id="PF01416"/>
    </source>
</evidence>
<dbReference type="GO" id="GO:0160147">
    <property type="term" value="F:tRNA pseudouridine(38-40) synthase activity"/>
    <property type="evidence" value="ECO:0007669"/>
    <property type="project" value="UniProtKB-EC"/>
</dbReference>
<comment type="function">
    <text evidence="4">Formation of pseudouridine at positions 38, 39 and 40 in the anticodon stem and loop of transfer RNAs.</text>
</comment>
<reference evidence="10" key="1">
    <citation type="submission" date="2016-07" db="EMBL/GenBank/DDBJ databases">
        <authorList>
            <person name="Florea S."/>
            <person name="Webb J.S."/>
            <person name="Jaromczyk J."/>
            <person name="Schardl C.L."/>
        </authorList>
    </citation>
    <scope>NUCLEOTIDE SEQUENCE [LARGE SCALE GENOMIC DNA]</scope>
    <source>
        <strain evidence="10">Z6</strain>
    </source>
</reference>
<dbReference type="HAMAP" id="MF_00171">
    <property type="entry name" value="TruA"/>
    <property type="match status" value="1"/>
</dbReference>
<dbReference type="InterPro" id="IPR020103">
    <property type="entry name" value="PsdUridine_synth_cat_dom_sf"/>
</dbReference>
<reference evidence="9 10" key="2">
    <citation type="submission" date="2016-08" db="EMBL/GenBank/DDBJ databases">
        <title>Orenia metallireducens sp. nov. strain Z6, a Novel Metal-reducing Firmicute from the Deep Subsurface.</title>
        <authorList>
            <person name="Maxim B.I."/>
            <person name="Kenneth K."/>
            <person name="Flynn T.M."/>
            <person name="Oloughlin E.J."/>
            <person name="Locke R.A."/>
            <person name="Weber J.R."/>
            <person name="Egan S.M."/>
            <person name="Mackie R.I."/>
            <person name="Cann I.K."/>
        </authorList>
    </citation>
    <scope>NUCLEOTIDE SEQUENCE [LARGE SCALE GENOMIC DNA]</scope>
    <source>
        <strain evidence="9 10">Z6</strain>
    </source>
</reference>
<keyword evidence="10" id="KW-1185">Reference proteome</keyword>
<organism evidence="9 10">
    <name type="scientific">Orenia metallireducens</name>
    <dbReference type="NCBI Taxonomy" id="1413210"/>
    <lineage>
        <taxon>Bacteria</taxon>
        <taxon>Bacillati</taxon>
        <taxon>Bacillota</taxon>
        <taxon>Clostridia</taxon>
        <taxon>Halanaerobiales</taxon>
        <taxon>Halobacteroidaceae</taxon>
        <taxon>Orenia</taxon>
    </lineage>
</organism>
<comment type="similarity">
    <text evidence="1 4 7">Belongs to the tRNA pseudouridine synthase TruA family.</text>
</comment>
<feature type="active site" description="Nucleophile" evidence="4 5">
    <location>
        <position position="52"/>
    </location>
</feature>
<dbReference type="RefSeq" id="WP_068715926.1">
    <property type="nucleotide sequence ID" value="NZ_LWDV01000007.1"/>
</dbReference>
<feature type="binding site" evidence="4 6">
    <location>
        <position position="110"/>
    </location>
    <ligand>
        <name>substrate</name>
    </ligand>
</feature>
<feature type="domain" description="Pseudouridine synthase I TruA alpha/beta" evidence="8">
    <location>
        <begin position="8"/>
        <end position="103"/>
    </location>
</feature>
<dbReference type="EC" id="5.4.99.12" evidence="4"/>
<dbReference type="AlphaFoldDB" id="A0A1C0ABT4"/>